<name>A0A9W9Z1J8_9CNID</name>
<dbReference type="AlphaFoldDB" id="A0A9W9Z1J8"/>
<evidence type="ECO:0000256" key="1">
    <source>
        <dbReference type="SAM" id="MobiDB-lite"/>
    </source>
</evidence>
<comment type="caution">
    <text evidence="2">The sequence shown here is derived from an EMBL/GenBank/DDBJ whole genome shotgun (WGS) entry which is preliminary data.</text>
</comment>
<feature type="region of interest" description="Disordered" evidence="1">
    <location>
        <begin position="409"/>
        <end position="431"/>
    </location>
</feature>
<keyword evidence="3" id="KW-1185">Reference proteome</keyword>
<reference evidence="2" key="1">
    <citation type="submission" date="2023-01" db="EMBL/GenBank/DDBJ databases">
        <title>Genome assembly of the deep-sea coral Lophelia pertusa.</title>
        <authorList>
            <person name="Herrera S."/>
            <person name="Cordes E."/>
        </authorList>
    </citation>
    <scope>NUCLEOTIDE SEQUENCE</scope>
    <source>
        <strain evidence="2">USNM1676648</strain>
        <tissue evidence="2">Polyp</tissue>
    </source>
</reference>
<dbReference type="EMBL" id="MU826830">
    <property type="protein sequence ID" value="KAJ7373653.1"/>
    <property type="molecule type" value="Genomic_DNA"/>
</dbReference>
<evidence type="ECO:0000313" key="2">
    <source>
        <dbReference type="EMBL" id="KAJ7373653.1"/>
    </source>
</evidence>
<accession>A0A9W9Z1J8</accession>
<protein>
    <submittedName>
        <fullName evidence="2">Uncharacterized protein</fullName>
    </submittedName>
</protein>
<dbReference type="Proteomes" id="UP001163046">
    <property type="component" value="Unassembled WGS sequence"/>
</dbReference>
<sequence>MTSCGHLELEVDIEFVDLPGLGAGGDTEASKAELSNADLVLFFQCGQSGRPVTPLDPSTLILPSLLNYKSSTVIPPDLSLLHKTKKEELLDAWKPFFKTEKEGDNEGTADYRNAATAKLPHLGGEELLERLRDECEVLIFHPDLTTFLQSLCEAITSHVEKVKVKRQIHPVLKSIYPVAKHLKRQTSLTATLASKKKSGVRKRVEAIPSPSFELCYDMMDAEDLVESFSLHVKRALVDDDIANVFRVLYNKFLYSLDTNSYLLDMLQLSLEHFSTKLKACLEITQTQKFPEVSNAFQLLLDPSNTEVTRLLPQAKKCLFAYQRSQVRCEVVEDMSCPGDEIIVKKSVVGQKVFLEAAMSKQMHKTTQQISTCSRDITSQIAPVFIPVQHPGPSQEMTGNFFLQDDPWAKDMDGREQDEASAEKTVEEEVKI</sequence>
<evidence type="ECO:0000313" key="3">
    <source>
        <dbReference type="Proteomes" id="UP001163046"/>
    </source>
</evidence>
<gene>
    <name evidence="2" type="ORF">OS493_011262</name>
</gene>
<proteinExistence type="predicted"/>
<organism evidence="2 3">
    <name type="scientific">Desmophyllum pertusum</name>
    <dbReference type="NCBI Taxonomy" id="174260"/>
    <lineage>
        <taxon>Eukaryota</taxon>
        <taxon>Metazoa</taxon>
        <taxon>Cnidaria</taxon>
        <taxon>Anthozoa</taxon>
        <taxon>Hexacorallia</taxon>
        <taxon>Scleractinia</taxon>
        <taxon>Caryophylliina</taxon>
        <taxon>Caryophylliidae</taxon>
        <taxon>Desmophyllum</taxon>
    </lineage>
</organism>